<evidence type="ECO:0000256" key="1">
    <source>
        <dbReference type="SAM" id="MobiDB-lite"/>
    </source>
</evidence>
<keyword evidence="3" id="KW-1185">Reference proteome</keyword>
<name>A0ABU7RRI7_9ACTN</name>
<comment type="caution">
    <text evidence="2">The sequence shown here is derived from an EMBL/GenBank/DDBJ whole genome shotgun (WGS) entry which is preliminary data.</text>
</comment>
<organism evidence="2 3">
    <name type="scientific">Plantactinospora sonchi</name>
    <dbReference type="NCBI Taxonomy" id="1544735"/>
    <lineage>
        <taxon>Bacteria</taxon>
        <taxon>Bacillati</taxon>
        <taxon>Actinomycetota</taxon>
        <taxon>Actinomycetes</taxon>
        <taxon>Micromonosporales</taxon>
        <taxon>Micromonosporaceae</taxon>
        <taxon>Plantactinospora</taxon>
    </lineage>
</organism>
<accession>A0ABU7RRI7</accession>
<evidence type="ECO:0000313" key="3">
    <source>
        <dbReference type="Proteomes" id="UP001332243"/>
    </source>
</evidence>
<dbReference type="EMBL" id="JAZGQK010000008">
    <property type="protein sequence ID" value="MEE6259102.1"/>
    <property type="molecule type" value="Genomic_DNA"/>
</dbReference>
<gene>
    <name evidence="2" type="ORF">V1633_11445</name>
</gene>
<feature type="region of interest" description="Disordered" evidence="1">
    <location>
        <begin position="1"/>
        <end position="29"/>
    </location>
</feature>
<protein>
    <submittedName>
        <fullName evidence="2">Uncharacterized protein</fullName>
    </submittedName>
</protein>
<proteinExistence type="predicted"/>
<evidence type="ECO:0000313" key="2">
    <source>
        <dbReference type="EMBL" id="MEE6259102.1"/>
    </source>
</evidence>
<dbReference type="RefSeq" id="WP_331214233.1">
    <property type="nucleotide sequence ID" value="NZ_JAZGQK010000008.1"/>
</dbReference>
<sequence>MLKLAHGHLSASASASKMPNGMTSAPACSSPFGGVGSTSAVLDAADGNLLIARDAGGWASAATVNEVYGHVDIHDPAFDAALRTVWGETK</sequence>
<dbReference type="Proteomes" id="UP001332243">
    <property type="component" value="Unassembled WGS sequence"/>
</dbReference>
<reference evidence="2 3" key="1">
    <citation type="submission" date="2024-01" db="EMBL/GenBank/DDBJ databases">
        <title>Genome insights into Plantactinospora sonchi sp. nov.</title>
        <authorList>
            <person name="Wang L."/>
        </authorList>
    </citation>
    <scope>NUCLEOTIDE SEQUENCE [LARGE SCALE GENOMIC DNA]</scope>
    <source>
        <strain evidence="2 3">NEAU-QY2</strain>
    </source>
</reference>